<feature type="domain" description="Aminoacyl-tRNA synthetase class II (D/K/N)" evidence="5">
    <location>
        <begin position="104"/>
        <end position="202"/>
    </location>
</feature>
<evidence type="ECO:0000313" key="6">
    <source>
        <dbReference type="EMBL" id="TNN05429.1"/>
    </source>
</evidence>
<dbReference type="InterPro" id="IPR004523">
    <property type="entry name" value="Asp-tRNA_synthase_2"/>
</dbReference>
<proteinExistence type="predicted"/>
<keyword evidence="1" id="KW-0963">Cytoplasm</keyword>
<reference evidence="6 7" key="1">
    <citation type="submission" date="2019-03" db="EMBL/GenBank/DDBJ databases">
        <title>An improved genome assembly of the fluke Schistosoma japonicum.</title>
        <authorList>
            <person name="Hu W."/>
            <person name="Luo F."/>
            <person name="Yin M."/>
            <person name="Mo X."/>
            <person name="Sun C."/>
            <person name="Wu Q."/>
            <person name="Zhu B."/>
            <person name="Xiang M."/>
            <person name="Wang J."/>
            <person name="Wang Y."/>
            <person name="Zhang T."/>
            <person name="Xu B."/>
            <person name="Zheng H."/>
            <person name="Feng Z."/>
        </authorList>
    </citation>
    <scope>NUCLEOTIDE SEQUENCE [LARGE SCALE GENOMIC DNA]</scope>
    <source>
        <strain evidence="6">HuSjv2</strain>
        <tissue evidence="6">Worms</tissue>
    </source>
</reference>
<keyword evidence="4" id="KW-0067">ATP-binding</keyword>
<dbReference type="GO" id="GO:0003723">
    <property type="term" value="F:RNA binding"/>
    <property type="evidence" value="ECO:0007669"/>
    <property type="project" value="TreeGrafter"/>
</dbReference>
<gene>
    <name evidence="6" type="ORF">EWB00_009257</name>
</gene>
<evidence type="ECO:0000256" key="4">
    <source>
        <dbReference type="ARBA" id="ARBA00022840"/>
    </source>
</evidence>
<dbReference type="GO" id="GO:0005829">
    <property type="term" value="C:cytosol"/>
    <property type="evidence" value="ECO:0007669"/>
    <property type="project" value="TreeGrafter"/>
</dbReference>
<dbReference type="PANTHER" id="PTHR43450:SF1">
    <property type="entry name" value="ASPARTATE--TRNA LIGASE, CYTOPLASMIC"/>
    <property type="match status" value="1"/>
</dbReference>
<dbReference type="Pfam" id="PF00152">
    <property type="entry name" value="tRNA-synt_2"/>
    <property type="match status" value="1"/>
</dbReference>
<evidence type="ECO:0000259" key="5">
    <source>
        <dbReference type="Pfam" id="PF00152"/>
    </source>
</evidence>
<dbReference type="OrthoDB" id="372395at2759"/>
<evidence type="ECO:0000256" key="1">
    <source>
        <dbReference type="ARBA" id="ARBA00022490"/>
    </source>
</evidence>
<dbReference type="GO" id="GO:0005524">
    <property type="term" value="F:ATP binding"/>
    <property type="evidence" value="ECO:0007669"/>
    <property type="project" value="InterPro"/>
</dbReference>
<protein>
    <submittedName>
        <fullName evidence="6">Aspartate--tRNA ligase, cytoplasmic</fullName>
    </submittedName>
</protein>
<dbReference type="AlphaFoldDB" id="A0A4Z2CME2"/>
<feature type="non-terminal residue" evidence="6">
    <location>
        <position position="1"/>
    </location>
</feature>
<evidence type="ECO:0000256" key="2">
    <source>
        <dbReference type="ARBA" id="ARBA00022598"/>
    </source>
</evidence>
<dbReference type="EMBL" id="SKCS01000530">
    <property type="protein sequence ID" value="TNN05429.1"/>
    <property type="molecule type" value="Genomic_DNA"/>
</dbReference>
<dbReference type="InterPro" id="IPR004364">
    <property type="entry name" value="Aa-tRNA-synt_II"/>
</dbReference>
<dbReference type="GO" id="GO:0006422">
    <property type="term" value="P:aspartyl-tRNA aminoacylation"/>
    <property type="evidence" value="ECO:0007669"/>
    <property type="project" value="InterPro"/>
</dbReference>
<comment type="caution">
    <text evidence="6">The sequence shown here is derived from an EMBL/GenBank/DDBJ whole genome shotgun (WGS) entry which is preliminary data.</text>
</comment>
<accession>A0A4Z2CME2</accession>
<dbReference type="STRING" id="6182.A0A4Z2CME2"/>
<keyword evidence="3" id="KW-0547">Nucleotide-binding</keyword>
<keyword evidence="2 6" id="KW-0436">Ligase</keyword>
<dbReference type="GO" id="GO:0017101">
    <property type="term" value="C:aminoacyl-tRNA synthetase multienzyme complex"/>
    <property type="evidence" value="ECO:0007669"/>
    <property type="project" value="TreeGrafter"/>
</dbReference>
<name>A0A4Z2CME2_SCHJA</name>
<sequence length="262" mass="30849">SRVVVRYLIIIEASILDTILVKLIPPWSLQTTLTLSYRHQSDGIIPRATNGQVNYSLNVFSPSCLVLPNTAAFSISFAFVTHYCSGRFVDILYQTEIQTICRQYYSEPFEFLQPTLRLQYREAIRMLQSFLGKLIKEKYHTDFYILDKFPLDIRAFYTMPHPTDKGYSNSYDFFMRGEEIMSGAQRIHDPVLLAERATHHKVELTTLGWHFILIYWLELILPSEFNRKKPPDLSKTYCSRYKWTSELDEKIVYTQEWILSEL</sequence>
<dbReference type="SUPFAM" id="SSF55681">
    <property type="entry name" value="Class II aaRS and biotin synthetases"/>
    <property type="match status" value="1"/>
</dbReference>
<dbReference type="Gene3D" id="3.30.930.10">
    <property type="entry name" value="Bira Bifunctional Protein, Domain 2"/>
    <property type="match status" value="1"/>
</dbReference>
<evidence type="ECO:0000313" key="7">
    <source>
        <dbReference type="Proteomes" id="UP000311919"/>
    </source>
</evidence>
<dbReference type="GO" id="GO:0004815">
    <property type="term" value="F:aspartate-tRNA ligase activity"/>
    <property type="evidence" value="ECO:0007669"/>
    <property type="project" value="InterPro"/>
</dbReference>
<dbReference type="PANTHER" id="PTHR43450">
    <property type="entry name" value="ASPARTYL-TRNA SYNTHETASE"/>
    <property type="match status" value="1"/>
</dbReference>
<organism evidence="6 7">
    <name type="scientific">Schistosoma japonicum</name>
    <name type="common">Blood fluke</name>
    <dbReference type="NCBI Taxonomy" id="6182"/>
    <lineage>
        <taxon>Eukaryota</taxon>
        <taxon>Metazoa</taxon>
        <taxon>Spiralia</taxon>
        <taxon>Lophotrochozoa</taxon>
        <taxon>Platyhelminthes</taxon>
        <taxon>Trematoda</taxon>
        <taxon>Digenea</taxon>
        <taxon>Strigeidida</taxon>
        <taxon>Schistosomatoidea</taxon>
        <taxon>Schistosomatidae</taxon>
        <taxon>Schistosoma</taxon>
    </lineage>
</organism>
<dbReference type="InterPro" id="IPR045864">
    <property type="entry name" value="aa-tRNA-synth_II/BPL/LPL"/>
</dbReference>
<keyword evidence="7" id="KW-1185">Reference proteome</keyword>
<evidence type="ECO:0000256" key="3">
    <source>
        <dbReference type="ARBA" id="ARBA00022741"/>
    </source>
</evidence>
<dbReference type="Proteomes" id="UP000311919">
    <property type="component" value="Unassembled WGS sequence"/>
</dbReference>